<sequence>MSINERWQRGKHIEDFAREHGLFPICTSFFYHFWSKGMSLLFGLSILFFLALTFVFSIIPWLSLIITVVLIIAIMVRFKDKVRIVTYDRMKEIYDSTNTTE</sequence>
<proteinExistence type="predicted"/>
<comment type="caution">
    <text evidence="2">The sequence shown here is derived from an EMBL/GenBank/DDBJ whole genome shotgun (WGS) entry which is preliminary data.</text>
</comment>
<evidence type="ECO:0000256" key="1">
    <source>
        <dbReference type="SAM" id="Phobius"/>
    </source>
</evidence>
<gene>
    <name evidence="2" type="ORF">EJP82_06435</name>
</gene>
<reference evidence="2 3" key="1">
    <citation type="submission" date="2018-12" db="EMBL/GenBank/DDBJ databases">
        <authorList>
            <person name="Sun L."/>
            <person name="Chen Z."/>
        </authorList>
    </citation>
    <scope>NUCLEOTIDE SEQUENCE [LARGE SCALE GENOMIC DNA]</scope>
    <source>
        <strain evidence="2 3">DSM 15890</strain>
    </source>
</reference>
<accession>A0A3S1DU11</accession>
<dbReference type="EMBL" id="RZNY01000004">
    <property type="protein sequence ID" value="RUT47346.1"/>
    <property type="molecule type" value="Genomic_DNA"/>
</dbReference>
<keyword evidence="1" id="KW-0812">Transmembrane</keyword>
<keyword evidence="1" id="KW-1133">Transmembrane helix</keyword>
<dbReference type="RefSeq" id="WP_127191223.1">
    <property type="nucleotide sequence ID" value="NZ_RZNY01000004.1"/>
</dbReference>
<organism evidence="2 3">
    <name type="scientific">Paenibacillus anaericanus</name>
    <dbReference type="NCBI Taxonomy" id="170367"/>
    <lineage>
        <taxon>Bacteria</taxon>
        <taxon>Bacillati</taxon>
        <taxon>Bacillota</taxon>
        <taxon>Bacilli</taxon>
        <taxon>Bacillales</taxon>
        <taxon>Paenibacillaceae</taxon>
        <taxon>Paenibacillus</taxon>
    </lineage>
</organism>
<protein>
    <submittedName>
        <fullName evidence="2">Uncharacterized protein</fullName>
    </submittedName>
</protein>
<feature type="transmembrane region" description="Helical" evidence="1">
    <location>
        <begin position="40"/>
        <end position="73"/>
    </location>
</feature>
<keyword evidence="1" id="KW-0472">Membrane</keyword>
<dbReference type="Proteomes" id="UP000279446">
    <property type="component" value="Unassembled WGS sequence"/>
</dbReference>
<name>A0A3S1DU11_9BACL</name>
<keyword evidence="3" id="KW-1185">Reference proteome</keyword>
<dbReference type="AlphaFoldDB" id="A0A3S1DU11"/>
<evidence type="ECO:0000313" key="2">
    <source>
        <dbReference type="EMBL" id="RUT47346.1"/>
    </source>
</evidence>
<dbReference type="OrthoDB" id="2990251at2"/>
<evidence type="ECO:0000313" key="3">
    <source>
        <dbReference type="Proteomes" id="UP000279446"/>
    </source>
</evidence>